<dbReference type="InterPro" id="IPR005064">
    <property type="entry name" value="BUG"/>
</dbReference>
<evidence type="ECO:0000313" key="3">
    <source>
        <dbReference type="EMBL" id="BAR60770.1"/>
    </source>
</evidence>
<evidence type="ECO:0000256" key="1">
    <source>
        <dbReference type="ARBA" id="ARBA00006987"/>
    </source>
</evidence>
<accession>A0A0E3VWE5</accession>
<dbReference type="InterPro" id="IPR042100">
    <property type="entry name" value="Bug_dom1"/>
</dbReference>
<dbReference type="Proteomes" id="UP000063308">
    <property type="component" value="Chromosome"/>
</dbReference>
<dbReference type="RefSeq" id="WP_028171920.1">
    <property type="nucleotide sequence ID" value="NZ_AXAX01000003.1"/>
</dbReference>
<gene>
    <name evidence="3" type="ORF">NK6_7619</name>
</gene>
<dbReference type="Pfam" id="PF03401">
    <property type="entry name" value="TctC"/>
    <property type="match status" value="1"/>
</dbReference>
<comment type="similarity">
    <text evidence="1">Belongs to the UPF0065 (bug) family.</text>
</comment>
<reference evidence="3 4" key="1">
    <citation type="submission" date="2014-11" db="EMBL/GenBank/DDBJ databases">
        <title>Symbiosis island explosion on the genome of extra-slow-growing strains of soybean bradyrhizobia with massive insertion sequences.</title>
        <authorList>
            <person name="Iida T."/>
            <person name="Minamisawa K."/>
        </authorList>
    </citation>
    <scope>NUCLEOTIDE SEQUENCE [LARGE SCALE GENOMIC DNA]</scope>
    <source>
        <strain evidence="3 4">NK6</strain>
    </source>
</reference>
<name>A0A0E3VWE5_9BRAD</name>
<protein>
    <recommendedName>
        <fullName evidence="5">Tripartite tricarboxylate transporter substrate binding protein</fullName>
    </recommendedName>
</protein>
<dbReference type="PANTHER" id="PTHR42928">
    <property type="entry name" value="TRICARBOXYLATE-BINDING PROTEIN"/>
    <property type="match status" value="1"/>
</dbReference>
<dbReference type="SUPFAM" id="SSF53850">
    <property type="entry name" value="Periplasmic binding protein-like II"/>
    <property type="match status" value="1"/>
</dbReference>
<dbReference type="AlphaFoldDB" id="A0A0E3VWE5"/>
<dbReference type="PIRSF" id="PIRSF017082">
    <property type="entry name" value="YflP"/>
    <property type="match status" value="1"/>
</dbReference>
<evidence type="ECO:0000313" key="4">
    <source>
        <dbReference type="Proteomes" id="UP000063308"/>
    </source>
</evidence>
<organism evidence="3 4">
    <name type="scientific">Bradyrhizobium diazoefficiens</name>
    <dbReference type="NCBI Taxonomy" id="1355477"/>
    <lineage>
        <taxon>Bacteria</taxon>
        <taxon>Pseudomonadati</taxon>
        <taxon>Pseudomonadota</taxon>
        <taxon>Alphaproteobacteria</taxon>
        <taxon>Hyphomicrobiales</taxon>
        <taxon>Nitrobacteraceae</taxon>
        <taxon>Bradyrhizobium</taxon>
    </lineage>
</organism>
<evidence type="ECO:0008006" key="5">
    <source>
        <dbReference type="Google" id="ProtNLM"/>
    </source>
</evidence>
<dbReference type="CDD" id="cd13578">
    <property type="entry name" value="PBP2_Bug27"/>
    <property type="match status" value="1"/>
</dbReference>
<dbReference type="Gene3D" id="3.40.190.10">
    <property type="entry name" value="Periplasmic binding protein-like II"/>
    <property type="match status" value="1"/>
</dbReference>
<dbReference type="EMBL" id="AP014685">
    <property type="protein sequence ID" value="BAR60770.1"/>
    <property type="molecule type" value="Genomic_DNA"/>
</dbReference>
<sequence>MTKFGRSKITDISQRQSEGFHPHRRSLLALGGGALLAAAGMQAANAQDYPARPIQVLVPFAGGSASDVITRILLNRMSTSLGQAFVVDNRPGAGGNIGTAAAAHAAPDGYTLLMSTSGPLAANKALYKDLPYDPLKDLAPIGLFATLPNVIVINSKLPPKSLRELIDYAKGHPRELNYGTVGVGSSQHLAAAYFEQLTGTELTHVPYRNIAAYTPDFIAGQVPLGFQLLPNVLGLIKSGDARPLAVASDKRMTAVPDVPTAAEAGLKNYESAAWLALLAPANTDRAVVDKLYKAMVEAVNDPKVRALFVEQGAEPLVMDPQGLKNFMTSETTKWIGVIKKIGIEPM</sequence>
<dbReference type="Gene3D" id="3.40.190.150">
    <property type="entry name" value="Bordetella uptake gene, domain 1"/>
    <property type="match status" value="1"/>
</dbReference>
<proteinExistence type="inferred from homology"/>
<feature type="region of interest" description="Disordered" evidence="2">
    <location>
        <begin position="1"/>
        <end position="21"/>
    </location>
</feature>
<dbReference type="PANTHER" id="PTHR42928:SF5">
    <property type="entry name" value="BLR1237 PROTEIN"/>
    <property type="match status" value="1"/>
</dbReference>
<evidence type="ECO:0000256" key="2">
    <source>
        <dbReference type="SAM" id="MobiDB-lite"/>
    </source>
</evidence>